<dbReference type="EMBL" id="BAAADJ010000064">
    <property type="protein sequence ID" value="GAA0348005.1"/>
    <property type="molecule type" value="Genomic_DNA"/>
</dbReference>
<accession>A0ABP3GKC6</accession>
<keyword evidence="1" id="KW-0812">Transmembrane</keyword>
<protein>
    <submittedName>
        <fullName evidence="2">Uncharacterized protein</fullName>
    </submittedName>
</protein>
<sequence>MDILLSFVFTVSAYEKKGEHVLIQTPIFRIITHIPCIYVILAYKAE</sequence>
<keyword evidence="3" id="KW-1185">Reference proteome</keyword>
<comment type="caution">
    <text evidence="2">The sequence shown here is derived from an EMBL/GenBank/DDBJ whole genome shotgun (WGS) entry which is preliminary data.</text>
</comment>
<organism evidence="2 3">
    <name type="scientific">Bacillus carboniphilus</name>
    <dbReference type="NCBI Taxonomy" id="86663"/>
    <lineage>
        <taxon>Bacteria</taxon>
        <taxon>Bacillati</taxon>
        <taxon>Bacillota</taxon>
        <taxon>Bacilli</taxon>
        <taxon>Bacillales</taxon>
        <taxon>Bacillaceae</taxon>
        <taxon>Bacillus</taxon>
    </lineage>
</organism>
<gene>
    <name evidence="2" type="ORF">GCM10008967_42920</name>
</gene>
<evidence type="ECO:0000313" key="2">
    <source>
        <dbReference type="EMBL" id="GAA0348005.1"/>
    </source>
</evidence>
<evidence type="ECO:0000256" key="1">
    <source>
        <dbReference type="SAM" id="Phobius"/>
    </source>
</evidence>
<reference evidence="3" key="1">
    <citation type="journal article" date="2019" name="Int. J. Syst. Evol. Microbiol.">
        <title>The Global Catalogue of Microorganisms (GCM) 10K type strain sequencing project: providing services to taxonomists for standard genome sequencing and annotation.</title>
        <authorList>
            <consortium name="The Broad Institute Genomics Platform"/>
            <consortium name="The Broad Institute Genome Sequencing Center for Infectious Disease"/>
            <person name="Wu L."/>
            <person name="Ma J."/>
        </authorList>
    </citation>
    <scope>NUCLEOTIDE SEQUENCE [LARGE SCALE GENOMIC DNA]</scope>
    <source>
        <strain evidence="3">JCM 9731</strain>
    </source>
</reference>
<keyword evidence="1" id="KW-0472">Membrane</keyword>
<proteinExistence type="predicted"/>
<evidence type="ECO:0000313" key="3">
    <source>
        <dbReference type="Proteomes" id="UP001500782"/>
    </source>
</evidence>
<name>A0ABP3GKC6_9BACI</name>
<keyword evidence="1" id="KW-1133">Transmembrane helix</keyword>
<dbReference type="Proteomes" id="UP001500782">
    <property type="component" value="Unassembled WGS sequence"/>
</dbReference>
<feature type="transmembrane region" description="Helical" evidence="1">
    <location>
        <begin position="23"/>
        <end position="43"/>
    </location>
</feature>